<dbReference type="InterPro" id="IPR036291">
    <property type="entry name" value="NAD(P)-bd_dom_sf"/>
</dbReference>
<dbReference type="Pfam" id="PF02080">
    <property type="entry name" value="TrkA_C"/>
    <property type="match status" value="1"/>
</dbReference>
<dbReference type="RefSeq" id="WP_146295460.1">
    <property type="nucleotide sequence ID" value="NZ_CP042326.1"/>
</dbReference>
<dbReference type="AlphaFoldDB" id="A0A5B8NKK5"/>
<dbReference type="PROSITE" id="PS51201">
    <property type="entry name" value="RCK_N"/>
    <property type="match status" value="1"/>
</dbReference>
<keyword evidence="2" id="KW-1133">Transmembrane helix</keyword>
<gene>
    <name evidence="5" type="ORF">FRE64_07855</name>
</gene>
<dbReference type="Gene3D" id="3.30.70.1450">
    <property type="entry name" value="Regulator of K+ conductance, C-terminal domain"/>
    <property type="match status" value="1"/>
</dbReference>
<dbReference type="Pfam" id="PF07885">
    <property type="entry name" value="Ion_trans_2"/>
    <property type="match status" value="1"/>
</dbReference>
<dbReference type="GO" id="GO:0008324">
    <property type="term" value="F:monoatomic cation transmembrane transporter activity"/>
    <property type="evidence" value="ECO:0007669"/>
    <property type="project" value="InterPro"/>
</dbReference>
<dbReference type="GO" id="GO:0006813">
    <property type="term" value="P:potassium ion transport"/>
    <property type="evidence" value="ECO:0007669"/>
    <property type="project" value="InterPro"/>
</dbReference>
<keyword evidence="6" id="KW-1185">Reference proteome</keyword>
<dbReference type="InterPro" id="IPR003148">
    <property type="entry name" value="RCK_N"/>
</dbReference>
<reference evidence="5" key="1">
    <citation type="submission" date="2019-08" db="EMBL/GenBank/DDBJ databases">
        <title>Carotenoids and Carotenoid Binding Proteins in the Halophilic Cyanobacterium Euhalothece sp. ZM00.</title>
        <authorList>
            <person name="Cho S.M."/>
            <person name="Song J.Y."/>
            <person name="Park Y.-I."/>
        </authorList>
    </citation>
    <scope>NUCLEOTIDE SEQUENCE [LARGE SCALE GENOMIC DNA]</scope>
    <source>
        <strain evidence="5">Z-M001</strain>
    </source>
</reference>
<feature type="transmembrane region" description="Helical" evidence="2">
    <location>
        <begin position="15"/>
        <end position="33"/>
    </location>
</feature>
<dbReference type="PROSITE" id="PS51202">
    <property type="entry name" value="RCK_C"/>
    <property type="match status" value="1"/>
</dbReference>
<comment type="subcellular location">
    <subcellularLocation>
        <location evidence="1">Cell membrane</location>
        <topology evidence="1">Multi-pass membrane protein</topology>
    </subcellularLocation>
</comment>
<dbReference type="Gene3D" id="3.40.50.720">
    <property type="entry name" value="NAD(P)-binding Rossmann-like Domain"/>
    <property type="match status" value="1"/>
</dbReference>
<dbReference type="InterPro" id="IPR006037">
    <property type="entry name" value="RCK_C"/>
</dbReference>
<dbReference type="SUPFAM" id="SSF81324">
    <property type="entry name" value="Voltage-gated potassium channels"/>
    <property type="match status" value="1"/>
</dbReference>
<name>A0A5B8NKK5_9CHRO</name>
<dbReference type="InterPro" id="IPR036721">
    <property type="entry name" value="RCK_C_sf"/>
</dbReference>
<keyword evidence="5" id="KW-0406">Ion transport</keyword>
<evidence type="ECO:0000313" key="6">
    <source>
        <dbReference type="Proteomes" id="UP000318453"/>
    </source>
</evidence>
<dbReference type="Pfam" id="PF02254">
    <property type="entry name" value="TrkA_N"/>
    <property type="match status" value="1"/>
</dbReference>
<organism evidence="5 6">
    <name type="scientific">Euhalothece natronophila Z-M001</name>
    <dbReference type="NCBI Taxonomy" id="522448"/>
    <lineage>
        <taxon>Bacteria</taxon>
        <taxon>Bacillati</taxon>
        <taxon>Cyanobacteriota</taxon>
        <taxon>Cyanophyceae</taxon>
        <taxon>Oscillatoriophycideae</taxon>
        <taxon>Chroococcales</taxon>
        <taxon>Halothecacae</taxon>
        <taxon>Halothece cluster</taxon>
        <taxon>Euhalothece</taxon>
    </lineage>
</organism>
<keyword evidence="2" id="KW-0472">Membrane</keyword>
<dbReference type="PANTHER" id="PTHR43833">
    <property type="entry name" value="POTASSIUM CHANNEL PROTEIN 2-RELATED-RELATED"/>
    <property type="match status" value="1"/>
</dbReference>
<feature type="domain" description="RCK N-terminal" evidence="3">
    <location>
        <begin position="115"/>
        <end position="232"/>
    </location>
</feature>
<dbReference type="OrthoDB" id="9785285at2"/>
<evidence type="ECO:0000256" key="2">
    <source>
        <dbReference type="SAM" id="Phobius"/>
    </source>
</evidence>
<dbReference type="PANTHER" id="PTHR43833:SF9">
    <property type="entry name" value="POTASSIUM CHANNEL PROTEIN YUGO-RELATED"/>
    <property type="match status" value="1"/>
</dbReference>
<dbReference type="InterPro" id="IPR013099">
    <property type="entry name" value="K_chnl_dom"/>
</dbReference>
<keyword evidence="5" id="KW-0407">Ion channel</keyword>
<accession>A0A5B8NKK5</accession>
<evidence type="ECO:0000256" key="1">
    <source>
        <dbReference type="ARBA" id="ARBA00004651"/>
    </source>
</evidence>
<evidence type="ECO:0000259" key="4">
    <source>
        <dbReference type="PROSITE" id="PS51202"/>
    </source>
</evidence>
<evidence type="ECO:0000313" key="5">
    <source>
        <dbReference type="EMBL" id="QDZ39863.1"/>
    </source>
</evidence>
<dbReference type="GO" id="GO:0005886">
    <property type="term" value="C:plasma membrane"/>
    <property type="evidence" value="ECO:0007669"/>
    <property type="project" value="UniProtKB-SubCell"/>
</dbReference>
<dbReference type="KEGG" id="enn:FRE64_07855"/>
<dbReference type="EMBL" id="CP042326">
    <property type="protein sequence ID" value="QDZ39863.1"/>
    <property type="molecule type" value="Genomic_DNA"/>
</dbReference>
<dbReference type="SUPFAM" id="SSF51735">
    <property type="entry name" value="NAD(P)-binding Rossmann-fold domains"/>
    <property type="match status" value="1"/>
</dbReference>
<dbReference type="SUPFAM" id="SSF116726">
    <property type="entry name" value="TrkA C-terminal domain-like"/>
    <property type="match status" value="1"/>
</dbReference>
<protein>
    <submittedName>
        <fullName evidence="5">Potassium channel protein</fullName>
    </submittedName>
</protein>
<dbReference type="InterPro" id="IPR050721">
    <property type="entry name" value="Trk_Ktr_HKT_K-transport"/>
</dbReference>
<dbReference type="Proteomes" id="UP000318453">
    <property type="component" value="Chromosome"/>
</dbReference>
<sequence>MYSLEKNYQRLQKQLFFGALALAGVFLLGTFWYHFVEQWSWSESAYMTVITLSTVGFSEVRPLPERSQLFTIGLITAGIVVIGYIVNRFTEAIIQGYFQKGIELRQRKRLIDTLNSHYIVCGFGRMGKQICNEFNSESIQFVIIDKAPDKIEAARNANYIAVEGDATLDETLQNVKVQDALCIVASLSSDAENLYTILSAKTLNPKIRAIARANTEEAVKKLQRAGADTVVSPHLTGARRLAAAALRPQVMDFVDGILAGTEGSFYIEEFLLDPSICPFVGKSLSEARLRSQSGALVLAIRRADGTLIGGPSAEEILQAGDILFCMGTATQLRQINRILVPNQGTSLRPPHEEK</sequence>
<evidence type="ECO:0000259" key="3">
    <source>
        <dbReference type="PROSITE" id="PS51201"/>
    </source>
</evidence>
<feature type="transmembrane region" description="Helical" evidence="2">
    <location>
        <begin position="69"/>
        <end position="86"/>
    </location>
</feature>
<dbReference type="Gene3D" id="1.10.287.70">
    <property type="match status" value="1"/>
</dbReference>
<keyword evidence="5" id="KW-0813">Transport</keyword>
<keyword evidence="2" id="KW-0812">Transmembrane</keyword>
<proteinExistence type="predicted"/>
<feature type="domain" description="RCK C-terminal" evidence="4">
    <location>
        <begin position="255"/>
        <end position="341"/>
    </location>
</feature>